<evidence type="ECO:0000313" key="2">
    <source>
        <dbReference type="Proteomes" id="UP000308197"/>
    </source>
</evidence>
<accession>A0A5C3P5L4</accession>
<organism evidence="1 2">
    <name type="scientific">Polyporus arcularius HHB13444</name>
    <dbReference type="NCBI Taxonomy" id="1314778"/>
    <lineage>
        <taxon>Eukaryota</taxon>
        <taxon>Fungi</taxon>
        <taxon>Dikarya</taxon>
        <taxon>Basidiomycota</taxon>
        <taxon>Agaricomycotina</taxon>
        <taxon>Agaricomycetes</taxon>
        <taxon>Polyporales</taxon>
        <taxon>Polyporaceae</taxon>
        <taxon>Polyporus</taxon>
    </lineage>
</organism>
<gene>
    <name evidence="1" type="ORF">K466DRAFT_552786</name>
</gene>
<dbReference type="EMBL" id="ML211283">
    <property type="protein sequence ID" value="TFK84956.1"/>
    <property type="molecule type" value="Genomic_DNA"/>
</dbReference>
<dbReference type="Gene3D" id="3.80.10.10">
    <property type="entry name" value="Ribonuclease Inhibitor"/>
    <property type="match status" value="1"/>
</dbReference>
<dbReference type="InterPro" id="IPR032675">
    <property type="entry name" value="LRR_dom_sf"/>
</dbReference>
<reference evidence="1 2" key="1">
    <citation type="journal article" date="2019" name="Nat. Ecol. Evol.">
        <title>Megaphylogeny resolves global patterns of mushroom evolution.</title>
        <authorList>
            <person name="Varga T."/>
            <person name="Krizsan K."/>
            <person name="Foldi C."/>
            <person name="Dima B."/>
            <person name="Sanchez-Garcia M."/>
            <person name="Sanchez-Ramirez S."/>
            <person name="Szollosi G.J."/>
            <person name="Szarkandi J.G."/>
            <person name="Papp V."/>
            <person name="Albert L."/>
            <person name="Andreopoulos W."/>
            <person name="Angelini C."/>
            <person name="Antonin V."/>
            <person name="Barry K.W."/>
            <person name="Bougher N.L."/>
            <person name="Buchanan P."/>
            <person name="Buyck B."/>
            <person name="Bense V."/>
            <person name="Catcheside P."/>
            <person name="Chovatia M."/>
            <person name="Cooper J."/>
            <person name="Damon W."/>
            <person name="Desjardin D."/>
            <person name="Finy P."/>
            <person name="Geml J."/>
            <person name="Haridas S."/>
            <person name="Hughes K."/>
            <person name="Justo A."/>
            <person name="Karasinski D."/>
            <person name="Kautmanova I."/>
            <person name="Kiss B."/>
            <person name="Kocsube S."/>
            <person name="Kotiranta H."/>
            <person name="LaButti K.M."/>
            <person name="Lechner B.E."/>
            <person name="Liimatainen K."/>
            <person name="Lipzen A."/>
            <person name="Lukacs Z."/>
            <person name="Mihaltcheva S."/>
            <person name="Morgado L.N."/>
            <person name="Niskanen T."/>
            <person name="Noordeloos M.E."/>
            <person name="Ohm R.A."/>
            <person name="Ortiz-Santana B."/>
            <person name="Ovrebo C."/>
            <person name="Racz N."/>
            <person name="Riley R."/>
            <person name="Savchenko A."/>
            <person name="Shiryaev A."/>
            <person name="Soop K."/>
            <person name="Spirin V."/>
            <person name="Szebenyi C."/>
            <person name="Tomsovsky M."/>
            <person name="Tulloss R.E."/>
            <person name="Uehling J."/>
            <person name="Grigoriev I.V."/>
            <person name="Vagvolgyi C."/>
            <person name="Papp T."/>
            <person name="Martin F.M."/>
            <person name="Miettinen O."/>
            <person name="Hibbett D.S."/>
            <person name="Nagy L.G."/>
        </authorList>
    </citation>
    <scope>NUCLEOTIDE SEQUENCE [LARGE SCALE GENOMIC DNA]</scope>
    <source>
        <strain evidence="1 2">HHB13444</strain>
    </source>
</reference>
<evidence type="ECO:0008006" key="3">
    <source>
        <dbReference type="Google" id="ProtNLM"/>
    </source>
</evidence>
<sequence length="386" mass="44372">MSVSLFNVSAHQKPRVSADVLLLIIDAVSSQPSSHGTLCACALTCRTARQRSQVHLFQVIKLTSPIQCQLLGRTIHARQDLGQLVEHISLYCAKGWKRARVRFEDHPLPPHVVAALTNLRSAKFVGGTVMPGVDEYDPPALLSFIKLFGSLATLKELTVRNIMFPEADDIYRLSWSFPSIERLFLRRCWTACAYRYDSFDSVPVRLFYPGYCQSLNSLEWFTECPPEFLLQPLWGTSVKHLNFRSWYERHAAPENYAGLEHFTHLGKLELWLNHHALKIDWFERTLQHVSSRNMQTLVIHHETYPEYTYENVHTKLDQIALGEGASEVLKTWPRLKRVRWVVHCYHEDLEVATCQCRTLATEIETSVPAPWLRSMFSVKLIEGPST</sequence>
<dbReference type="Proteomes" id="UP000308197">
    <property type="component" value="Unassembled WGS sequence"/>
</dbReference>
<name>A0A5C3P5L4_9APHY</name>
<proteinExistence type="predicted"/>
<dbReference type="AlphaFoldDB" id="A0A5C3P5L4"/>
<protein>
    <recommendedName>
        <fullName evidence="3">F-box domain-containing protein</fullName>
    </recommendedName>
</protein>
<dbReference type="InParanoid" id="A0A5C3P5L4"/>
<evidence type="ECO:0000313" key="1">
    <source>
        <dbReference type="EMBL" id="TFK84956.1"/>
    </source>
</evidence>
<keyword evidence="2" id="KW-1185">Reference proteome</keyword>